<evidence type="ECO:0000313" key="6">
    <source>
        <dbReference type="Proteomes" id="UP000011081"/>
    </source>
</evidence>
<dbReference type="GO" id="GO:0004066">
    <property type="term" value="F:asparagine synthase (glutamine-hydrolyzing) activity"/>
    <property type="evidence" value="ECO:0007669"/>
    <property type="project" value="InterPro"/>
</dbReference>
<feature type="domain" description="Asparagine synthetase" evidence="4">
    <location>
        <begin position="213"/>
        <end position="366"/>
    </location>
</feature>
<dbReference type="PANTHER" id="PTHR45937:SF1">
    <property type="entry name" value="ASPARAGINE SYNTHETASE DOMAIN-CONTAINING PROTEIN 1"/>
    <property type="match status" value="1"/>
</dbReference>
<organism evidence="5 6">
    <name type="scientific">Vavraia culicis (isolate floridensis)</name>
    <name type="common">Microsporidian parasite</name>
    <dbReference type="NCBI Taxonomy" id="948595"/>
    <lineage>
        <taxon>Eukaryota</taxon>
        <taxon>Fungi</taxon>
        <taxon>Fungi incertae sedis</taxon>
        <taxon>Microsporidia</taxon>
        <taxon>Pleistophoridae</taxon>
        <taxon>Vavraia</taxon>
    </lineage>
</organism>
<feature type="domain" description="Asparagine synthetase" evidence="4">
    <location>
        <begin position="371"/>
        <end position="436"/>
    </location>
</feature>
<dbReference type="CDD" id="cd01991">
    <property type="entry name" value="Asn_synthase_B_C"/>
    <property type="match status" value="1"/>
</dbReference>
<evidence type="ECO:0000256" key="3">
    <source>
        <dbReference type="ARBA" id="ARBA00022962"/>
    </source>
</evidence>
<dbReference type="OrthoDB" id="10252281at2759"/>
<dbReference type="SUPFAM" id="SSF52402">
    <property type="entry name" value="Adenine nucleotide alpha hydrolases-like"/>
    <property type="match status" value="1"/>
</dbReference>
<keyword evidence="6" id="KW-1185">Reference proteome</keyword>
<keyword evidence="3" id="KW-0315">Glutamine amidotransferase</keyword>
<accession>L2GTS5</accession>
<keyword evidence="1" id="KW-0028">Amino-acid biosynthesis</keyword>
<dbReference type="Gene3D" id="3.40.50.620">
    <property type="entry name" value="HUPs"/>
    <property type="match status" value="1"/>
</dbReference>
<dbReference type="SUPFAM" id="SSF56235">
    <property type="entry name" value="N-terminal nucleophile aminohydrolases (Ntn hydrolases)"/>
    <property type="match status" value="1"/>
</dbReference>
<gene>
    <name evidence="5" type="ORF">VCUG_01464</name>
</gene>
<dbReference type="AlphaFoldDB" id="L2GTS5"/>
<dbReference type="Proteomes" id="UP000011081">
    <property type="component" value="Unassembled WGS sequence"/>
</dbReference>
<evidence type="ECO:0000256" key="1">
    <source>
        <dbReference type="ARBA" id="ARBA00022605"/>
    </source>
</evidence>
<dbReference type="HOGENOM" id="CLU_012368_1_0_1"/>
<dbReference type="PANTHER" id="PTHR45937">
    <property type="entry name" value="ASPARAGINE SYNTHETASE DOMAIN-CONTAINING PROTEIN 1"/>
    <property type="match status" value="1"/>
</dbReference>
<dbReference type="InterPro" id="IPR029055">
    <property type="entry name" value="Ntn_hydrolases_N"/>
</dbReference>
<reference evidence="6" key="1">
    <citation type="submission" date="2011-03" db="EMBL/GenBank/DDBJ databases">
        <title>The genome sequence of Vavraia culicis strain floridensis.</title>
        <authorList>
            <consortium name="The Broad Institute Genome Sequencing Platform"/>
            <person name="Cuomo C."/>
            <person name="Becnel J."/>
            <person name="Sanscrainte N."/>
            <person name="Young S.K."/>
            <person name="Zeng Q."/>
            <person name="Gargeya S."/>
            <person name="Fitzgerald M."/>
            <person name="Haas B."/>
            <person name="Abouelleil A."/>
            <person name="Alvarado L."/>
            <person name="Arachchi H.M."/>
            <person name="Berlin A."/>
            <person name="Chapman S.B."/>
            <person name="Gearin G."/>
            <person name="Goldberg J."/>
            <person name="Griggs A."/>
            <person name="Gujja S."/>
            <person name="Hansen M."/>
            <person name="Heiman D."/>
            <person name="Howarth C."/>
            <person name="Larimer J."/>
            <person name="Lui A."/>
            <person name="MacDonald P.J.P."/>
            <person name="McCowen C."/>
            <person name="Montmayeur A."/>
            <person name="Murphy C."/>
            <person name="Neiman D."/>
            <person name="Pearson M."/>
            <person name="Priest M."/>
            <person name="Roberts A."/>
            <person name="Saif S."/>
            <person name="Shea T."/>
            <person name="Sisk P."/>
            <person name="Stolte C."/>
            <person name="Sykes S."/>
            <person name="Wortman J."/>
            <person name="Nusbaum C."/>
            <person name="Birren B."/>
        </authorList>
    </citation>
    <scope>NUCLEOTIDE SEQUENCE [LARGE SCALE GENOMIC DNA]</scope>
    <source>
        <strain evidence="6">floridensis</strain>
    </source>
</reference>
<dbReference type="Pfam" id="PF00733">
    <property type="entry name" value="Asn_synthase"/>
    <property type="match status" value="2"/>
</dbReference>
<dbReference type="GO" id="GO:0006529">
    <property type="term" value="P:asparagine biosynthetic process"/>
    <property type="evidence" value="ECO:0007669"/>
    <property type="project" value="UniProtKB-KW"/>
</dbReference>
<name>L2GTS5_VAVCU</name>
<dbReference type="OMA" id="NIGLCHY"/>
<dbReference type="InterPro" id="IPR014729">
    <property type="entry name" value="Rossmann-like_a/b/a_fold"/>
</dbReference>
<evidence type="ECO:0000259" key="4">
    <source>
        <dbReference type="Pfam" id="PF00733"/>
    </source>
</evidence>
<evidence type="ECO:0000313" key="5">
    <source>
        <dbReference type="EMBL" id="ELA47019.1"/>
    </source>
</evidence>
<dbReference type="InParanoid" id="L2GTS5"/>
<keyword evidence="2" id="KW-0061">Asparagine biosynthesis</keyword>
<dbReference type="VEuPathDB" id="MicrosporidiaDB:VCUG_01464"/>
<dbReference type="InterPro" id="IPR001962">
    <property type="entry name" value="Asn_synthase"/>
</dbReference>
<dbReference type="RefSeq" id="XP_008074486.1">
    <property type="nucleotide sequence ID" value="XM_008076295.1"/>
</dbReference>
<dbReference type="EMBL" id="GL877426">
    <property type="protein sequence ID" value="ELA47019.1"/>
    <property type="molecule type" value="Genomic_DNA"/>
</dbReference>
<proteinExistence type="predicted"/>
<protein>
    <recommendedName>
        <fullName evidence="4">Asparagine synthetase domain-containing protein</fullName>
    </recommendedName>
</protein>
<sequence length="466" mass="52895">MCGIIVANSTIPEKTKKMAMNRGPDAITETKVSNFTFISTTLSIRDCPTRKNGESILLYNGEIYNGAPSDTDSVQECLETICECAECFCVVKKVYEMVNAYENEVAICFYFKNCIYFFKDDVGRKSFGFTITDVFYAGSVGFEIEANPNLLYQYRLRDHKLLCVPKDENTTCHKGQVCQQNEILHGPFLLKQGVVRINWCEPKDLESQARILENLLIQSCRRRVHRFDSVILFGGGIDSLIVAMVLNKVLEKEKAIYLVNTSFDEKKSWDRSYGLANYQALCDVYKEREFVFVENDVSLEEVSCVLPMIEALVYPKTSVMDVNIGLCHYFSAKRAKNYTKVVYTGMGADELFGGYAKYLKGVNNARLAIDRDVKTLFRDNIGRDDRIIADNAVEMRAPFLDKDVVKFALGLDLPYLVNAGEHRNEQCGKVILRKILSLSGFENESEISKKAVQFGSGLKKQEKKFR</sequence>
<dbReference type="InterPro" id="IPR051857">
    <property type="entry name" value="Asn_synthetase_domain"/>
</dbReference>
<dbReference type="STRING" id="948595.L2GTS5"/>
<evidence type="ECO:0000256" key="2">
    <source>
        <dbReference type="ARBA" id="ARBA00022888"/>
    </source>
</evidence>
<dbReference type="GeneID" id="19879342"/>